<reference evidence="4 5" key="1">
    <citation type="submission" date="2016-06" db="EMBL/GenBank/DDBJ databases">
        <title>Complete genome sequences of Bordetella bronchialis and Bordetella flabilis.</title>
        <authorList>
            <person name="LiPuma J.J."/>
            <person name="Spilker T."/>
        </authorList>
    </citation>
    <scope>NUCLEOTIDE SEQUENCE [LARGE SCALE GENOMIC DNA]</scope>
    <source>
        <strain evidence="4 5">AU10664</strain>
    </source>
</reference>
<dbReference type="EMBL" id="CP016172">
    <property type="protein sequence ID" value="ANN77094.1"/>
    <property type="molecule type" value="Genomic_DNA"/>
</dbReference>
<evidence type="ECO:0000313" key="5">
    <source>
        <dbReference type="Proteomes" id="UP000091926"/>
    </source>
</evidence>
<accession>A0A193GCT8</accession>
<feature type="binding site" evidence="3">
    <location>
        <position position="134"/>
    </location>
    <ligand>
        <name>a divalent metal cation</name>
        <dbReference type="ChEBI" id="CHEBI:60240"/>
    </ligand>
</feature>
<evidence type="ECO:0000256" key="2">
    <source>
        <dbReference type="ARBA" id="ARBA00022723"/>
    </source>
</evidence>
<evidence type="ECO:0000256" key="3">
    <source>
        <dbReference type="PIRSR" id="PIRSR607837-1"/>
    </source>
</evidence>
<keyword evidence="2 3" id="KW-0479">Metal-binding</keyword>
<feature type="binding site" evidence="3">
    <location>
        <position position="138"/>
    </location>
    <ligand>
        <name>a divalent metal cation</name>
        <dbReference type="ChEBI" id="CHEBI:60240"/>
    </ligand>
</feature>
<evidence type="ECO:0000313" key="4">
    <source>
        <dbReference type="EMBL" id="ANN77094.1"/>
    </source>
</evidence>
<dbReference type="RefSeq" id="WP_066655899.1">
    <property type="nucleotide sequence ID" value="NZ_CBCSCL010000028.1"/>
</dbReference>
<dbReference type="GO" id="GO:0046872">
    <property type="term" value="F:metal ion binding"/>
    <property type="evidence" value="ECO:0007669"/>
    <property type="project" value="UniProtKB-KW"/>
</dbReference>
<name>A0A193GCT8_9BORD</name>
<feature type="binding site" evidence="3">
    <location>
        <position position="50"/>
    </location>
    <ligand>
        <name>a divalent metal cation</name>
        <dbReference type="ChEBI" id="CHEBI:60240"/>
    </ligand>
</feature>
<evidence type="ECO:0008006" key="6">
    <source>
        <dbReference type="Google" id="ProtNLM"/>
    </source>
</evidence>
<comment type="similarity">
    <text evidence="1">Belongs to the DinB family.</text>
</comment>
<dbReference type="PANTHER" id="PTHR37302:SF1">
    <property type="entry name" value="PROTEIN DINB"/>
    <property type="match status" value="1"/>
</dbReference>
<dbReference type="SUPFAM" id="SSF109854">
    <property type="entry name" value="DinB/YfiT-like putative metalloenzymes"/>
    <property type="match status" value="1"/>
</dbReference>
<organism evidence="4 5">
    <name type="scientific">Bordetella flabilis</name>
    <dbReference type="NCBI Taxonomy" id="463014"/>
    <lineage>
        <taxon>Bacteria</taxon>
        <taxon>Pseudomonadati</taxon>
        <taxon>Pseudomonadota</taxon>
        <taxon>Betaproteobacteria</taxon>
        <taxon>Burkholderiales</taxon>
        <taxon>Alcaligenaceae</taxon>
        <taxon>Bordetella</taxon>
    </lineage>
</organism>
<dbReference type="AlphaFoldDB" id="A0A193GCT8"/>
<dbReference type="KEGG" id="bfz:BAU07_08220"/>
<dbReference type="Gene3D" id="1.20.120.450">
    <property type="entry name" value="dinb family like domain"/>
    <property type="match status" value="1"/>
</dbReference>
<dbReference type="PANTHER" id="PTHR37302">
    <property type="entry name" value="SLR1116 PROTEIN"/>
    <property type="match status" value="1"/>
</dbReference>
<dbReference type="Pfam" id="PF05163">
    <property type="entry name" value="DinB"/>
    <property type="match status" value="1"/>
</dbReference>
<sequence>MLPPAAARTLADYKKWANQETFAIVTALPPEEIYKERPTLFKNIAHTLNHTYVVDCIWQAHIEGRPHGLPALNVVTHPEIEALWAAQQEMDEWYVAWAGAQTDATLAREQDFALIGGNAGRMSLGEMLLHVVNHGTYHRGFVADLLTQIPARRPSVDLPVYKRVRGQAPVRP</sequence>
<protein>
    <recommendedName>
        <fullName evidence="6">Damage-inducible protein DinB</fullName>
    </recommendedName>
</protein>
<proteinExistence type="inferred from homology"/>
<dbReference type="Proteomes" id="UP000091926">
    <property type="component" value="Chromosome"/>
</dbReference>
<dbReference type="STRING" id="463014.BAU07_08220"/>
<dbReference type="InterPro" id="IPR007837">
    <property type="entry name" value="DinB"/>
</dbReference>
<evidence type="ECO:0000256" key="1">
    <source>
        <dbReference type="ARBA" id="ARBA00008635"/>
    </source>
</evidence>
<gene>
    <name evidence="4" type="ORF">BAU07_08220</name>
</gene>
<dbReference type="OrthoDB" id="9807509at2"/>
<dbReference type="InterPro" id="IPR034660">
    <property type="entry name" value="DinB/YfiT-like"/>
</dbReference>
<keyword evidence="5" id="KW-1185">Reference proteome</keyword>